<sequence length="254" mass="27281">MPAAFPAHTLPDPCVVFDELAVSYRKQPALHGLSGAVRRGSLTAVVGPNGSGKTTLMRSIAGLLEPSSGRCAVAPGVRVAYQPQQAGLDRGFPARVIDVVAMGLWPRRGLLGRHTRQDHHAMQAALDAVGLAGHGHRPIDTLSGGELQRALFARTMVQEADLILLDEPFSAVDERTVQDLVAIILRWHAAGRTIMVVMHDLDLVRQCMPETLLMSCHPIAWGSTAATLTPDNLRRARHGHAADASFDKLRQAAA</sequence>
<evidence type="ECO:0000256" key="3">
    <source>
        <dbReference type="ARBA" id="ARBA00022475"/>
    </source>
</evidence>
<evidence type="ECO:0000313" key="7">
    <source>
        <dbReference type="EMBL" id="ARP93894.1"/>
    </source>
</evidence>
<organism evidence="7 8">
    <name type="scientific">Bordetella genomosp. 13</name>
    <dbReference type="NCBI Taxonomy" id="463040"/>
    <lineage>
        <taxon>Bacteria</taxon>
        <taxon>Pseudomonadati</taxon>
        <taxon>Pseudomonadota</taxon>
        <taxon>Betaproteobacteria</taxon>
        <taxon>Burkholderiales</taxon>
        <taxon>Alcaligenaceae</taxon>
        <taxon>Bordetella</taxon>
    </lineage>
</organism>
<evidence type="ECO:0000259" key="6">
    <source>
        <dbReference type="PROSITE" id="PS50893"/>
    </source>
</evidence>
<dbReference type="RefSeq" id="WP_086077667.1">
    <property type="nucleotide sequence ID" value="NZ_CP021111.1"/>
</dbReference>
<dbReference type="Proteomes" id="UP000194161">
    <property type="component" value="Chromosome"/>
</dbReference>
<reference evidence="7 8" key="1">
    <citation type="submission" date="2017-05" db="EMBL/GenBank/DDBJ databases">
        <title>Complete and WGS of Bordetella genogroups.</title>
        <authorList>
            <person name="Spilker T."/>
            <person name="LiPuma J."/>
        </authorList>
    </citation>
    <scope>NUCLEOTIDE SEQUENCE [LARGE SCALE GENOMIC DNA]</scope>
    <source>
        <strain evidence="7 8">AU7206</strain>
    </source>
</reference>
<evidence type="ECO:0000256" key="1">
    <source>
        <dbReference type="ARBA" id="ARBA00005417"/>
    </source>
</evidence>
<dbReference type="AlphaFoldDB" id="A0A1W6ZAN2"/>
<evidence type="ECO:0000313" key="8">
    <source>
        <dbReference type="Proteomes" id="UP000194161"/>
    </source>
</evidence>
<dbReference type="PANTHER" id="PTHR42734">
    <property type="entry name" value="METAL TRANSPORT SYSTEM ATP-BINDING PROTEIN TM_0124-RELATED"/>
    <property type="match status" value="1"/>
</dbReference>
<dbReference type="PANTHER" id="PTHR42734:SF5">
    <property type="entry name" value="IRON TRANSPORT SYSTEM ATP-BINDING PROTEIN HI_0361-RELATED"/>
    <property type="match status" value="1"/>
</dbReference>
<dbReference type="STRING" id="463040.CAL15_05535"/>
<dbReference type="KEGG" id="bgm:CAL15_05535"/>
<proteinExistence type="inferred from homology"/>
<keyword evidence="8" id="KW-1185">Reference proteome</keyword>
<evidence type="ECO:0000256" key="5">
    <source>
        <dbReference type="ARBA" id="ARBA00022840"/>
    </source>
</evidence>
<evidence type="ECO:0000256" key="4">
    <source>
        <dbReference type="ARBA" id="ARBA00022741"/>
    </source>
</evidence>
<dbReference type="InterPro" id="IPR003593">
    <property type="entry name" value="AAA+_ATPase"/>
</dbReference>
<dbReference type="PROSITE" id="PS50893">
    <property type="entry name" value="ABC_TRANSPORTER_2"/>
    <property type="match status" value="1"/>
</dbReference>
<keyword evidence="3" id="KW-0472">Membrane</keyword>
<dbReference type="GO" id="GO:0005524">
    <property type="term" value="F:ATP binding"/>
    <property type="evidence" value="ECO:0007669"/>
    <property type="project" value="UniProtKB-KW"/>
</dbReference>
<dbReference type="CDD" id="cd03235">
    <property type="entry name" value="ABC_Metallic_Cations"/>
    <property type="match status" value="1"/>
</dbReference>
<dbReference type="NCBIfam" id="NF040873">
    <property type="entry name" value="AztA"/>
    <property type="match status" value="1"/>
</dbReference>
<keyword evidence="5" id="KW-0067">ATP-binding</keyword>
<accession>A0A1W6ZAN2</accession>
<dbReference type="InterPro" id="IPR047748">
    <property type="entry name" value="AztA-like"/>
</dbReference>
<dbReference type="SMART" id="SM00382">
    <property type="entry name" value="AAA"/>
    <property type="match status" value="1"/>
</dbReference>
<dbReference type="InterPro" id="IPR003439">
    <property type="entry name" value="ABC_transporter-like_ATP-bd"/>
</dbReference>
<gene>
    <name evidence="7" type="ORF">CAL15_05535</name>
</gene>
<feature type="domain" description="ABC transporter" evidence="6">
    <location>
        <begin position="15"/>
        <end position="241"/>
    </location>
</feature>
<comment type="similarity">
    <text evidence="1">Belongs to the ABC transporter superfamily.</text>
</comment>
<dbReference type="OrthoDB" id="9806726at2"/>
<dbReference type="InterPro" id="IPR027417">
    <property type="entry name" value="P-loop_NTPase"/>
</dbReference>
<name>A0A1W6ZAN2_9BORD</name>
<protein>
    <submittedName>
        <fullName evidence="7">ABC transporter</fullName>
    </submittedName>
</protein>
<dbReference type="SUPFAM" id="SSF52540">
    <property type="entry name" value="P-loop containing nucleoside triphosphate hydrolases"/>
    <property type="match status" value="1"/>
</dbReference>
<keyword evidence="3" id="KW-1003">Cell membrane</keyword>
<keyword evidence="4" id="KW-0547">Nucleotide-binding</keyword>
<dbReference type="EMBL" id="CP021111">
    <property type="protein sequence ID" value="ARP93894.1"/>
    <property type="molecule type" value="Genomic_DNA"/>
</dbReference>
<dbReference type="PROSITE" id="PS00211">
    <property type="entry name" value="ABC_TRANSPORTER_1"/>
    <property type="match status" value="1"/>
</dbReference>
<dbReference type="GO" id="GO:0016887">
    <property type="term" value="F:ATP hydrolysis activity"/>
    <property type="evidence" value="ECO:0007669"/>
    <property type="project" value="InterPro"/>
</dbReference>
<evidence type="ECO:0000256" key="2">
    <source>
        <dbReference type="ARBA" id="ARBA00022448"/>
    </source>
</evidence>
<dbReference type="InterPro" id="IPR017871">
    <property type="entry name" value="ABC_transporter-like_CS"/>
</dbReference>
<dbReference type="Pfam" id="PF00005">
    <property type="entry name" value="ABC_tran"/>
    <property type="match status" value="1"/>
</dbReference>
<dbReference type="InterPro" id="IPR050153">
    <property type="entry name" value="Metal_Ion_Import_ABC"/>
</dbReference>
<keyword evidence="2" id="KW-0813">Transport</keyword>
<dbReference type="Gene3D" id="3.40.50.300">
    <property type="entry name" value="P-loop containing nucleotide triphosphate hydrolases"/>
    <property type="match status" value="1"/>
</dbReference>